<keyword evidence="2" id="KW-0812">Transmembrane</keyword>
<feature type="compositionally biased region" description="Basic and acidic residues" evidence="1">
    <location>
        <begin position="1"/>
        <end position="15"/>
    </location>
</feature>
<evidence type="ECO:0000256" key="2">
    <source>
        <dbReference type="SAM" id="Phobius"/>
    </source>
</evidence>
<dbReference type="PANTHER" id="PTHR21845:SF2">
    <property type="entry name" value="MATRIX-REMODELING-ASSOCIATED PROTEIN 7"/>
    <property type="match status" value="1"/>
</dbReference>
<dbReference type="WBParaSite" id="Pan_g3946.t1">
    <property type="protein sequence ID" value="Pan_g3946.t1"/>
    <property type="gene ID" value="Pan_g3946"/>
</dbReference>
<reference evidence="4" key="1">
    <citation type="journal article" date="2013" name="Genetics">
        <title>The draft genome and transcriptome of Panagrellus redivivus are shaped by the harsh demands of a free-living lifestyle.</title>
        <authorList>
            <person name="Srinivasan J."/>
            <person name="Dillman A.R."/>
            <person name="Macchietto M.G."/>
            <person name="Heikkinen L."/>
            <person name="Lakso M."/>
            <person name="Fracchia K.M."/>
            <person name="Antoshechkin I."/>
            <person name="Mortazavi A."/>
            <person name="Wong G."/>
            <person name="Sternberg P.W."/>
        </authorList>
    </citation>
    <scope>NUCLEOTIDE SEQUENCE [LARGE SCALE GENOMIC DNA]</scope>
    <source>
        <strain evidence="4">MT8872</strain>
    </source>
</reference>
<organism evidence="4 5">
    <name type="scientific">Panagrellus redivivus</name>
    <name type="common">Microworm</name>
    <dbReference type="NCBI Taxonomy" id="6233"/>
    <lineage>
        <taxon>Eukaryota</taxon>
        <taxon>Metazoa</taxon>
        <taxon>Ecdysozoa</taxon>
        <taxon>Nematoda</taxon>
        <taxon>Chromadorea</taxon>
        <taxon>Rhabditida</taxon>
        <taxon>Tylenchina</taxon>
        <taxon>Panagrolaimomorpha</taxon>
        <taxon>Panagrolaimoidea</taxon>
        <taxon>Panagrolaimidae</taxon>
        <taxon>Panagrellus</taxon>
    </lineage>
</organism>
<keyword evidence="2" id="KW-1133">Transmembrane helix</keyword>
<name>A0A7E4VXB4_PANRE</name>
<feature type="region of interest" description="Disordered" evidence="1">
    <location>
        <begin position="1"/>
        <end position="22"/>
    </location>
</feature>
<feature type="domain" description="Matrix-remodeling-associated protein 7 helical" evidence="3">
    <location>
        <begin position="170"/>
        <end position="231"/>
    </location>
</feature>
<proteinExistence type="predicted"/>
<keyword evidence="2" id="KW-0472">Membrane</keyword>
<reference evidence="5" key="2">
    <citation type="submission" date="2020-10" db="UniProtKB">
        <authorList>
            <consortium name="WormBaseParasite"/>
        </authorList>
    </citation>
    <scope>IDENTIFICATION</scope>
</reference>
<dbReference type="AlphaFoldDB" id="A0A7E4VXB4"/>
<keyword evidence="4" id="KW-1185">Reference proteome</keyword>
<evidence type="ECO:0000313" key="4">
    <source>
        <dbReference type="Proteomes" id="UP000492821"/>
    </source>
</evidence>
<protein>
    <submittedName>
        <fullName evidence="5">RIC3 domain-containing protein</fullName>
    </submittedName>
</protein>
<dbReference type="PANTHER" id="PTHR21845">
    <property type="entry name" value="TRANSMEMBRANE ANCHOR PROTEIN 1"/>
    <property type="match status" value="1"/>
</dbReference>
<dbReference type="InterPro" id="IPR026622">
    <property type="entry name" value="Mxra7"/>
</dbReference>
<sequence length="232" mass="25969">MRDFVPLPTDKHSLPDDTAGGSAEIAPDIPYKSAKKDVMSTKSRFHFHSFGEFISDPTVLILFAFTALIAVLIPITVALIRHFYKKMNADKIIFSQDKFVEDKQKLIDEDTENIIDNETSQIDANSILPLSDLTEEERVLLAGTIDADDGDGAPDVLGALSNIRLHGKLATAQLRARQQKIVGGMTDEELEQERATRDEQLAKIFAMMTEQRDKFGIETPDELNEQLKMYSI</sequence>
<evidence type="ECO:0000313" key="5">
    <source>
        <dbReference type="WBParaSite" id="Pan_g3946.t1"/>
    </source>
</evidence>
<dbReference type="Pfam" id="PF25473">
    <property type="entry name" value="MXRA7_helical"/>
    <property type="match status" value="1"/>
</dbReference>
<dbReference type="InterPro" id="IPR057534">
    <property type="entry name" value="MXRA7_helical"/>
</dbReference>
<accession>A0A7E4VXB4</accession>
<evidence type="ECO:0000259" key="3">
    <source>
        <dbReference type="Pfam" id="PF25473"/>
    </source>
</evidence>
<evidence type="ECO:0000256" key="1">
    <source>
        <dbReference type="SAM" id="MobiDB-lite"/>
    </source>
</evidence>
<feature type="transmembrane region" description="Helical" evidence="2">
    <location>
        <begin position="59"/>
        <end position="80"/>
    </location>
</feature>
<dbReference type="Proteomes" id="UP000492821">
    <property type="component" value="Unassembled WGS sequence"/>
</dbReference>